<organism evidence="2 3">
    <name type="scientific">Glycomyces terrestris</name>
    <dbReference type="NCBI Taxonomy" id="2493553"/>
    <lineage>
        <taxon>Bacteria</taxon>
        <taxon>Bacillati</taxon>
        <taxon>Actinomycetota</taxon>
        <taxon>Actinomycetes</taxon>
        <taxon>Glycomycetales</taxon>
        <taxon>Glycomycetaceae</taxon>
        <taxon>Glycomyces</taxon>
    </lineage>
</organism>
<keyword evidence="1" id="KW-0812">Transmembrane</keyword>
<proteinExistence type="predicted"/>
<dbReference type="RefSeq" id="WP_125248435.1">
    <property type="nucleotide sequence ID" value="NZ_RSEB01000004.1"/>
</dbReference>
<feature type="transmembrane region" description="Helical" evidence="1">
    <location>
        <begin position="105"/>
        <end position="122"/>
    </location>
</feature>
<feature type="transmembrane region" description="Helical" evidence="1">
    <location>
        <begin position="14"/>
        <end position="35"/>
    </location>
</feature>
<keyword evidence="1" id="KW-1133">Transmembrane helix</keyword>
<feature type="transmembrane region" description="Helical" evidence="1">
    <location>
        <begin position="134"/>
        <end position="153"/>
    </location>
</feature>
<dbReference type="AlphaFoldDB" id="A0A426UUW0"/>
<keyword evidence="3" id="KW-1185">Reference proteome</keyword>
<evidence type="ECO:0000313" key="3">
    <source>
        <dbReference type="Proteomes" id="UP000277256"/>
    </source>
</evidence>
<comment type="caution">
    <text evidence="2">The sequence shown here is derived from an EMBL/GenBank/DDBJ whole genome shotgun (WGS) entry which is preliminary data.</text>
</comment>
<dbReference type="Proteomes" id="UP000277256">
    <property type="component" value="Unassembled WGS sequence"/>
</dbReference>
<keyword evidence="1" id="KW-0472">Membrane</keyword>
<dbReference type="OrthoDB" id="9884118at2"/>
<feature type="transmembrane region" description="Helical" evidence="1">
    <location>
        <begin position="185"/>
        <end position="203"/>
    </location>
</feature>
<feature type="transmembrane region" description="Helical" evidence="1">
    <location>
        <begin position="159"/>
        <end position="178"/>
    </location>
</feature>
<evidence type="ECO:0000256" key="1">
    <source>
        <dbReference type="SAM" id="Phobius"/>
    </source>
</evidence>
<gene>
    <name evidence="2" type="ORF">EIW28_14490</name>
</gene>
<feature type="transmembrane region" description="Helical" evidence="1">
    <location>
        <begin position="223"/>
        <end position="244"/>
    </location>
</feature>
<name>A0A426UUW0_9ACTN</name>
<reference evidence="2 3" key="1">
    <citation type="submission" date="2018-12" db="EMBL/GenBank/DDBJ databases">
        <title>Glycomyces sp. YIM 121974 draft genome.</title>
        <authorList>
            <person name="Li Q."/>
        </authorList>
    </citation>
    <scope>NUCLEOTIDE SEQUENCE [LARGE SCALE GENOMIC DNA]</scope>
    <source>
        <strain evidence="2 3">YIM 121974</strain>
    </source>
</reference>
<feature type="transmembrane region" description="Helical" evidence="1">
    <location>
        <begin position="68"/>
        <end position="85"/>
    </location>
</feature>
<dbReference type="EMBL" id="RSEB01000004">
    <property type="protein sequence ID" value="RRR98126.1"/>
    <property type="molecule type" value="Genomic_DNA"/>
</dbReference>
<protein>
    <submittedName>
        <fullName evidence="2">Uncharacterized protein</fullName>
    </submittedName>
</protein>
<sequence length="251" mass="26152">MTTSTHTSAAAGRIAWVTGPLAVVLVAAGIAVGYLVSMEPVLSLVMHFAALLAAVATALCAAGRGLRLAGWALVPVCWVLSFYDWFGYGWEGSWWAWPDYVVDPIFYALMAMPAALLMAAVWRGPGSLLAEAAALVLLATSLWVLTISIGTATDPASPAGWLALVFAAAAVLVGVAAWRRPARRVAYGFLALLLALIAAGGPWLFHTEDPDAAPVGYLGVETFVPAVVAAAAVAAGLQFTWTALRKSRTAD</sequence>
<evidence type="ECO:0000313" key="2">
    <source>
        <dbReference type="EMBL" id="RRR98126.1"/>
    </source>
</evidence>
<accession>A0A426UUW0</accession>
<feature type="transmembrane region" description="Helical" evidence="1">
    <location>
        <begin position="41"/>
        <end position="61"/>
    </location>
</feature>